<evidence type="ECO:0000256" key="4">
    <source>
        <dbReference type="ARBA" id="ARBA00022741"/>
    </source>
</evidence>
<reference evidence="11" key="1">
    <citation type="journal article" date="2019" name="Int. J. Syst. Evol. Microbiol.">
        <title>The Global Catalogue of Microorganisms (GCM) 10K type strain sequencing project: providing services to taxonomists for standard genome sequencing and annotation.</title>
        <authorList>
            <consortium name="The Broad Institute Genomics Platform"/>
            <consortium name="The Broad Institute Genome Sequencing Center for Infectious Disease"/>
            <person name="Wu L."/>
            <person name="Ma J."/>
        </authorList>
    </citation>
    <scope>NUCLEOTIDE SEQUENCE [LARGE SCALE GENOMIC DNA]</scope>
    <source>
        <strain evidence="11">CGMCC 4.7152</strain>
    </source>
</reference>
<evidence type="ECO:0000256" key="7">
    <source>
        <dbReference type="ARBA" id="ARBA00023186"/>
    </source>
</evidence>
<keyword evidence="9" id="KW-1133">Transmembrane helix</keyword>
<evidence type="ECO:0000256" key="5">
    <source>
        <dbReference type="ARBA" id="ARBA00022840"/>
    </source>
</evidence>
<protein>
    <submittedName>
        <fullName evidence="10">Hsp70 family protein</fullName>
    </submittedName>
</protein>
<dbReference type="Pfam" id="PF00012">
    <property type="entry name" value="HSP70"/>
    <property type="match status" value="1"/>
</dbReference>
<feature type="region of interest" description="Disordered" evidence="8">
    <location>
        <begin position="361"/>
        <end position="410"/>
    </location>
</feature>
<keyword evidence="7" id="KW-0143">Chaperone</keyword>
<dbReference type="Proteomes" id="UP001595912">
    <property type="component" value="Unassembled WGS sequence"/>
</dbReference>
<dbReference type="PANTHER" id="PTHR45639">
    <property type="entry name" value="HSC70CB, ISOFORM G-RELATED"/>
    <property type="match status" value="1"/>
</dbReference>
<feature type="transmembrane region" description="Helical" evidence="9">
    <location>
        <begin position="531"/>
        <end position="552"/>
    </location>
</feature>
<comment type="caution">
    <text evidence="10">The sequence shown here is derived from an EMBL/GenBank/DDBJ whole genome shotgun (WGS) entry which is preliminary data.</text>
</comment>
<evidence type="ECO:0000256" key="2">
    <source>
        <dbReference type="ARBA" id="ARBA00007381"/>
    </source>
</evidence>
<dbReference type="RefSeq" id="WP_380124045.1">
    <property type="nucleotide sequence ID" value="NZ_JBHSIU010000059.1"/>
</dbReference>
<evidence type="ECO:0000256" key="6">
    <source>
        <dbReference type="ARBA" id="ARBA00023016"/>
    </source>
</evidence>
<keyword evidence="11" id="KW-1185">Reference proteome</keyword>
<evidence type="ECO:0000256" key="8">
    <source>
        <dbReference type="SAM" id="MobiDB-lite"/>
    </source>
</evidence>
<proteinExistence type="inferred from homology"/>
<evidence type="ECO:0000256" key="3">
    <source>
        <dbReference type="ARBA" id="ARBA00022729"/>
    </source>
</evidence>
<keyword evidence="4" id="KW-0547">Nucleotide-binding</keyword>
<organism evidence="10 11">
    <name type="scientific">Dactylosporangium cerinum</name>
    <dbReference type="NCBI Taxonomy" id="1434730"/>
    <lineage>
        <taxon>Bacteria</taxon>
        <taxon>Bacillati</taxon>
        <taxon>Actinomycetota</taxon>
        <taxon>Actinomycetes</taxon>
        <taxon>Micromonosporales</taxon>
        <taxon>Micromonosporaceae</taxon>
        <taxon>Dactylosporangium</taxon>
    </lineage>
</organism>
<comment type="similarity">
    <text evidence="2">Belongs to the heat shock protein 70 family.</text>
</comment>
<dbReference type="InterPro" id="IPR043129">
    <property type="entry name" value="ATPase_NBD"/>
</dbReference>
<evidence type="ECO:0000313" key="10">
    <source>
        <dbReference type="EMBL" id="MFC5004298.1"/>
    </source>
</evidence>
<dbReference type="PANTHER" id="PTHR45639:SF3">
    <property type="entry name" value="HYPOXIA UP-REGULATED PROTEIN 1"/>
    <property type="match status" value="1"/>
</dbReference>
<dbReference type="PRINTS" id="PR00301">
    <property type="entry name" value="HEATSHOCK70"/>
</dbReference>
<evidence type="ECO:0000256" key="9">
    <source>
        <dbReference type="SAM" id="Phobius"/>
    </source>
</evidence>
<sequence length="666" mass="69101">MVALGVDFGTSHTVAVARWPDGRARPLLFDGTPLLPSATFFEDGEVVVGRDAVHSARRAPASFEPNPKRRIDDGQVFLGDREVPVHDLLVAVFQRVRAEFIRTAGGPPATITVTHPANWASTRRKALAAAVRAAELPDATLVPEPVAAATYFVRVLRHLVPVGSAVVVYDLGAGTFDGSVVARTNEGFEVLAVDGRDDLGGLDFDEVVLAMIGRTLPPERWQRLIAPSTVEEARAARTLRDEVREAKERLSRTSAVTVLVPLLDVDVQLTREEFDAAARPLVERSVRVLTETVRLSRVTAEQVAGIFLVGGASQIPLVATELHRAFGKPPVTIEQPEMVVAEGSVLVGARVDKPSGAVAAVPRQPPGGVRGSARPGGVPAGGGWPVTAGSAVAPAPAEPASGGVAPPGSPVSPAGGIAPVSGGTAPVSGGAAPVSGGIAPVSGGIAPVSGGRAPVSPGAVPVSPVPFNPVPPVRRMPPPPPMAYPPPRPVFYQPPPPAVVYVPQYVMPPVPPPMRRFAPGAIRWPAGFLKLYGVLSAIFTAVAVVVLVVSKLPQSELGMPDADWNFVLYATIASLALAVLFMHGARRLRRGSNGHLWYPMALCGFLAVGGAYTAADSDQPAWLAVTAVYLGSALLLLLPSARAWVRPLGPPPASPSVGNATGAAEA</sequence>
<keyword evidence="9" id="KW-0812">Transmembrane</keyword>
<keyword evidence="3" id="KW-0732">Signal</keyword>
<gene>
    <name evidence="10" type="ORF">ACFPIJ_41545</name>
</gene>
<feature type="compositionally biased region" description="Low complexity" evidence="8">
    <location>
        <begin position="385"/>
        <end position="410"/>
    </location>
</feature>
<dbReference type="InterPro" id="IPR013126">
    <property type="entry name" value="Hsp_70_fam"/>
</dbReference>
<comment type="subcellular location">
    <subcellularLocation>
        <location evidence="1">Endoplasmic reticulum lumen</location>
    </subcellularLocation>
</comment>
<accession>A0ABV9W9U2</accession>
<feature type="transmembrane region" description="Helical" evidence="9">
    <location>
        <begin position="564"/>
        <end position="584"/>
    </location>
</feature>
<evidence type="ECO:0000256" key="1">
    <source>
        <dbReference type="ARBA" id="ARBA00004319"/>
    </source>
</evidence>
<keyword evidence="6" id="KW-0346">Stress response</keyword>
<dbReference type="SUPFAM" id="SSF53067">
    <property type="entry name" value="Actin-like ATPase domain"/>
    <property type="match status" value="2"/>
</dbReference>
<evidence type="ECO:0000313" key="11">
    <source>
        <dbReference type="Proteomes" id="UP001595912"/>
    </source>
</evidence>
<feature type="transmembrane region" description="Helical" evidence="9">
    <location>
        <begin position="596"/>
        <end position="615"/>
    </location>
</feature>
<dbReference type="Gene3D" id="3.30.420.40">
    <property type="match status" value="2"/>
</dbReference>
<keyword evidence="5" id="KW-0067">ATP-binding</keyword>
<dbReference type="Gene3D" id="3.90.640.10">
    <property type="entry name" value="Actin, Chain A, domain 4"/>
    <property type="match status" value="1"/>
</dbReference>
<dbReference type="PROSITE" id="PS01036">
    <property type="entry name" value="HSP70_3"/>
    <property type="match status" value="1"/>
</dbReference>
<feature type="transmembrane region" description="Helical" evidence="9">
    <location>
        <begin position="621"/>
        <end position="638"/>
    </location>
</feature>
<name>A0ABV9W9U2_9ACTN</name>
<dbReference type="InterPro" id="IPR018181">
    <property type="entry name" value="Heat_shock_70_CS"/>
</dbReference>
<keyword evidence="9" id="KW-0472">Membrane</keyword>
<dbReference type="EMBL" id="JBHSIU010000059">
    <property type="protein sequence ID" value="MFC5004298.1"/>
    <property type="molecule type" value="Genomic_DNA"/>
</dbReference>